<dbReference type="InterPro" id="IPR018958">
    <property type="entry name" value="Knr4/Smi1-like_dom"/>
</dbReference>
<evidence type="ECO:0000259" key="1">
    <source>
        <dbReference type="SMART" id="SM00860"/>
    </source>
</evidence>
<proteinExistence type="predicted"/>
<dbReference type="SMART" id="SM00860">
    <property type="entry name" value="SMI1_KNR4"/>
    <property type="match status" value="1"/>
</dbReference>
<protein>
    <recommendedName>
        <fullName evidence="1">Knr4/Smi1-like domain-containing protein</fullName>
    </recommendedName>
</protein>
<keyword evidence="3" id="KW-1185">Reference proteome</keyword>
<gene>
    <name evidence="2" type="ORF">J2S74_000009</name>
</gene>
<comment type="caution">
    <text evidence="2">The sequence shown here is derived from an EMBL/GenBank/DDBJ whole genome shotgun (WGS) entry which is preliminary data.</text>
</comment>
<dbReference type="Proteomes" id="UP001230005">
    <property type="component" value="Unassembled WGS sequence"/>
</dbReference>
<dbReference type="EMBL" id="JAUSUG010000001">
    <property type="protein sequence ID" value="MDQ0252637.1"/>
    <property type="molecule type" value="Genomic_DNA"/>
</dbReference>
<evidence type="ECO:0000313" key="3">
    <source>
        <dbReference type="Proteomes" id="UP001230005"/>
    </source>
</evidence>
<dbReference type="Pfam" id="PF14568">
    <property type="entry name" value="SUKH_6"/>
    <property type="match status" value="1"/>
</dbReference>
<evidence type="ECO:0000313" key="2">
    <source>
        <dbReference type="EMBL" id="MDQ0252637.1"/>
    </source>
</evidence>
<dbReference type="SUPFAM" id="SSF160631">
    <property type="entry name" value="SMI1/KNR4-like"/>
    <property type="match status" value="1"/>
</dbReference>
<reference evidence="2 3" key="1">
    <citation type="submission" date="2023-07" db="EMBL/GenBank/DDBJ databases">
        <title>Genomic Encyclopedia of Type Strains, Phase IV (KMG-IV): sequencing the most valuable type-strain genomes for metagenomic binning, comparative biology and taxonomic classification.</title>
        <authorList>
            <person name="Goeker M."/>
        </authorList>
    </citation>
    <scope>NUCLEOTIDE SEQUENCE [LARGE SCALE GENOMIC DNA]</scope>
    <source>
        <strain evidence="2 3">DSM 9768</strain>
    </source>
</reference>
<accession>A0ABT9ZN62</accession>
<dbReference type="InterPro" id="IPR037883">
    <property type="entry name" value="Knr4/Smi1-like_sf"/>
</dbReference>
<organism evidence="2 3">
    <name type="scientific">Evansella vedderi</name>
    <dbReference type="NCBI Taxonomy" id="38282"/>
    <lineage>
        <taxon>Bacteria</taxon>
        <taxon>Bacillati</taxon>
        <taxon>Bacillota</taxon>
        <taxon>Bacilli</taxon>
        <taxon>Bacillales</taxon>
        <taxon>Bacillaceae</taxon>
        <taxon>Evansella</taxon>
    </lineage>
</organism>
<sequence>MGSIWQTDNDYERLQDLTDEIVEKAEEKLKVKLPKTYINILKEQNGGYINYNSHPCSEPNSWAEDHVHIDHFFGIGDLAGNEGILQSPYLIKEWDLPENIVLISGDGHTWIALDYRNKKEDPPVIYVDPDVAGIIPLAPNFETFLKGLTYWQ</sequence>
<feature type="domain" description="Knr4/Smi1-like" evidence="1">
    <location>
        <begin position="16"/>
        <end position="147"/>
    </location>
</feature>
<name>A0ABT9ZN62_9BACI</name>
<dbReference type="Gene3D" id="3.40.1580.10">
    <property type="entry name" value="SMI1/KNR4-like"/>
    <property type="match status" value="1"/>
</dbReference>